<dbReference type="Proteomes" id="UP000548423">
    <property type="component" value="Unassembled WGS sequence"/>
</dbReference>
<keyword evidence="2" id="KW-0449">Lipoprotein</keyword>
<reference evidence="3" key="1">
    <citation type="submission" date="2020-07" db="EMBL/GenBank/DDBJ databases">
        <authorList>
            <person name="Partida-Martinez L."/>
            <person name="Huntemann M."/>
            <person name="Clum A."/>
            <person name="Wang J."/>
            <person name="Palaniappan K."/>
            <person name="Ritter S."/>
            <person name="Chen I.-M."/>
            <person name="Stamatis D."/>
            <person name="Reddy T."/>
            <person name="O'Malley R."/>
            <person name="Daum C."/>
            <person name="Shapiro N."/>
            <person name="Ivanova N."/>
            <person name="Kyrpides N."/>
            <person name="Woyke T."/>
        </authorList>
    </citation>
    <scope>NUCLEOTIDE SEQUENCE [LARGE SCALE GENOMIC DNA]</scope>
    <source>
        <strain evidence="3">AT2.8</strain>
    </source>
</reference>
<evidence type="ECO:0000313" key="2">
    <source>
        <dbReference type="EMBL" id="NYE06922.1"/>
    </source>
</evidence>
<proteinExistence type="predicted"/>
<evidence type="ECO:0000256" key="1">
    <source>
        <dbReference type="SAM" id="MobiDB-lite"/>
    </source>
</evidence>
<accession>A0A852TDR6</accession>
<dbReference type="AlphaFoldDB" id="A0A852TDR6"/>
<protein>
    <submittedName>
        <fullName evidence="2">Lipoprotein</fullName>
    </submittedName>
</protein>
<evidence type="ECO:0000313" key="3">
    <source>
        <dbReference type="Proteomes" id="UP000548423"/>
    </source>
</evidence>
<comment type="caution">
    <text evidence="2">The sequence shown here is derived from an EMBL/GenBank/DDBJ whole genome shotgun (WGS) entry which is preliminary data.</text>
</comment>
<name>A0A852TDR6_9BACI</name>
<organism evidence="2 3">
    <name type="scientific">Neobacillus niacini</name>
    <dbReference type="NCBI Taxonomy" id="86668"/>
    <lineage>
        <taxon>Bacteria</taxon>
        <taxon>Bacillati</taxon>
        <taxon>Bacillota</taxon>
        <taxon>Bacilli</taxon>
        <taxon>Bacillales</taxon>
        <taxon>Bacillaceae</taxon>
        <taxon>Neobacillus</taxon>
    </lineage>
</organism>
<reference evidence="3" key="2">
    <citation type="submission" date="2020-08" db="EMBL/GenBank/DDBJ databases">
        <title>The Agave Microbiome: Exploring the role of microbial communities in plant adaptations to desert environments.</title>
        <authorList>
            <person name="Partida-Martinez L.P."/>
        </authorList>
    </citation>
    <scope>NUCLEOTIDE SEQUENCE [LARGE SCALE GENOMIC DNA]</scope>
    <source>
        <strain evidence="3">AT2.8</strain>
    </source>
</reference>
<dbReference type="EMBL" id="JACCBX010000007">
    <property type="protein sequence ID" value="NYE06922.1"/>
    <property type="molecule type" value="Genomic_DNA"/>
</dbReference>
<sequence>MKKDNKSKGEPTLAEGVNTEDILNQEATQEEIENGESTNVTVLTLDENDPS</sequence>
<feature type="region of interest" description="Disordered" evidence="1">
    <location>
        <begin position="1"/>
        <end position="51"/>
    </location>
</feature>
<gene>
    <name evidence="2" type="ORF">F4694_003702</name>
</gene>